<name>A0A0R3TE87_RODNA</name>
<keyword evidence="3" id="KW-1185">Reference proteome</keyword>
<feature type="compositionally biased region" description="Low complexity" evidence="1">
    <location>
        <begin position="74"/>
        <end position="88"/>
    </location>
</feature>
<reference evidence="2 3" key="2">
    <citation type="submission" date="2018-11" db="EMBL/GenBank/DDBJ databases">
        <authorList>
            <consortium name="Pathogen Informatics"/>
        </authorList>
    </citation>
    <scope>NUCLEOTIDE SEQUENCE [LARGE SCALE GENOMIC DNA]</scope>
</reference>
<gene>
    <name evidence="2" type="ORF">HNAJ_LOCUS5374</name>
</gene>
<reference evidence="4" key="1">
    <citation type="submission" date="2017-02" db="UniProtKB">
        <authorList>
            <consortium name="WormBaseParasite"/>
        </authorList>
    </citation>
    <scope>IDENTIFICATION</scope>
</reference>
<evidence type="ECO:0000313" key="4">
    <source>
        <dbReference type="WBParaSite" id="HNAJ_0000537601-mRNA-1"/>
    </source>
</evidence>
<proteinExistence type="predicted"/>
<evidence type="ECO:0000313" key="2">
    <source>
        <dbReference type="EMBL" id="VDO01234.1"/>
    </source>
</evidence>
<feature type="region of interest" description="Disordered" evidence="1">
    <location>
        <begin position="63"/>
        <end position="113"/>
    </location>
</feature>
<protein>
    <submittedName>
        <fullName evidence="4">Cellulose synthase operon protein C</fullName>
    </submittedName>
</protein>
<dbReference type="AlphaFoldDB" id="A0A0R3TE87"/>
<dbReference type="EMBL" id="UZAE01004514">
    <property type="protein sequence ID" value="VDO01234.1"/>
    <property type="molecule type" value="Genomic_DNA"/>
</dbReference>
<evidence type="ECO:0000256" key="1">
    <source>
        <dbReference type="SAM" id="MobiDB-lite"/>
    </source>
</evidence>
<dbReference type="OrthoDB" id="6284727at2759"/>
<accession>A0A0R3TE87</accession>
<feature type="compositionally biased region" description="Pro residues" evidence="1">
    <location>
        <begin position="89"/>
        <end position="103"/>
    </location>
</feature>
<dbReference type="Proteomes" id="UP000278807">
    <property type="component" value="Unassembled WGS sequence"/>
</dbReference>
<sequence>MFLTSAGRNESTSGELVSVADWTDNALALQALRLNDTSSGSTWDSDPNAAQLERVFGAGYHALTLNPTGNQTSQPPLQSLPGPQLEPLQPQPAPLPAPKPPSQQPIKKRTPSEVRRLEEALLLFDS</sequence>
<dbReference type="WBParaSite" id="HNAJ_0000537601-mRNA-1">
    <property type="protein sequence ID" value="HNAJ_0000537601-mRNA-1"/>
    <property type="gene ID" value="HNAJ_0000537601"/>
</dbReference>
<organism evidence="4">
    <name type="scientific">Rodentolepis nana</name>
    <name type="common">Dwarf tapeworm</name>
    <name type="synonym">Hymenolepis nana</name>
    <dbReference type="NCBI Taxonomy" id="102285"/>
    <lineage>
        <taxon>Eukaryota</taxon>
        <taxon>Metazoa</taxon>
        <taxon>Spiralia</taxon>
        <taxon>Lophotrochozoa</taxon>
        <taxon>Platyhelminthes</taxon>
        <taxon>Cestoda</taxon>
        <taxon>Eucestoda</taxon>
        <taxon>Cyclophyllidea</taxon>
        <taxon>Hymenolepididae</taxon>
        <taxon>Rodentolepis</taxon>
    </lineage>
</organism>
<evidence type="ECO:0000313" key="3">
    <source>
        <dbReference type="Proteomes" id="UP000278807"/>
    </source>
</evidence>